<dbReference type="InterPro" id="IPR029058">
    <property type="entry name" value="AB_hydrolase_fold"/>
</dbReference>
<evidence type="ECO:0000313" key="3">
    <source>
        <dbReference type="Proteomes" id="UP000193077"/>
    </source>
</evidence>
<dbReference type="InterPro" id="IPR002925">
    <property type="entry name" value="Dienelactn_hydro"/>
</dbReference>
<dbReference type="AlphaFoldDB" id="A0A1Y5RK36"/>
<dbReference type="Pfam" id="PF01738">
    <property type="entry name" value="DLH"/>
    <property type="match status" value="1"/>
</dbReference>
<reference evidence="2 3" key="1">
    <citation type="submission" date="2017-03" db="EMBL/GenBank/DDBJ databases">
        <authorList>
            <person name="Afonso C.L."/>
            <person name="Miller P.J."/>
            <person name="Scott M.A."/>
            <person name="Spackman E."/>
            <person name="Goraichik I."/>
            <person name="Dimitrov K.M."/>
            <person name="Suarez D.L."/>
            <person name="Swayne D.E."/>
        </authorList>
    </citation>
    <scope>NUCLEOTIDE SEQUENCE [LARGE SCALE GENOMIC DNA]</scope>
    <source>
        <strain evidence="2 3">CECT 7639</strain>
    </source>
</reference>
<feature type="domain" description="Dienelactone hydrolase" evidence="1">
    <location>
        <begin position="34"/>
        <end position="161"/>
    </location>
</feature>
<evidence type="ECO:0000313" key="2">
    <source>
        <dbReference type="EMBL" id="SLN19358.1"/>
    </source>
</evidence>
<dbReference type="EMBL" id="FWFO01000001">
    <property type="protein sequence ID" value="SLN19358.1"/>
    <property type="molecule type" value="Genomic_DNA"/>
</dbReference>
<keyword evidence="3" id="KW-1185">Reference proteome</keyword>
<dbReference type="Gene3D" id="3.40.50.1820">
    <property type="entry name" value="alpha/beta hydrolase"/>
    <property type="match status" value="1"/>
</dbReference>
<organism evidence="2 3">
    <name type="scientific">Falsiruegeria litorea R37</name>
    <dbReference type="NCBI Taxonomy" id="1200284"/>
    <lineage>
        <taxon>Bacteria</taxon>
        <taxon>Pseudomonadati</taxon>
        <taxon>Pseudomonadota</taxon>
        <taxon>Alphaproteobacteria</taxon>
        <taxon>Rhodobacterales</taxon>
        <taxon>Roseobacteraceae</taxon>
        <taxon>Falsiruegeria</taxon>
    </lineage>
</organism>
<proteinExistence type="predicted"/>
<keyword evidence="2" id="KW-0378">Hydrolase</keyword>
<sequence length="247" mass="27240">MTEQVDMSEFRPPQFMGTAIQRPVYVSETGDRPLIVLHELPGMSPSFIQYCRDMVGEGFKVYMPLIFKSPGTDMGKMATVAFCLSREFRDLFSAEGGSNARPFTAWLLELVQEVSDNHPDENVGVIGMCLTGGFAIAAIAEPQVQAVAACQPSAPFIFNIETLGLSETERQNVKASKAEKAIPCVKAYRYQKDSICRESHMTAAKTLLGPSMERFPDLPGKGHSTLTSDTRDEGVYQDVLAFLNQRL</sequence>
<dbReference type="RefSeq" id="WP_085794151.1">
    <property type="nucleotide sequence ID" value="NZ_FWFO01000001.1"/>
</dbReference>
<dbReference type="SUPFAM" id="SSF53474">
    <property type="entry name" value="alpha/beta-Hydrolases"/>
    <property type="match status" value="1"/>
</dbReference>
<name>A0A1Y5RK36_9RHOB</name>
<dbReference type="OrthoDB" id="9782215at2"/>
<gene>
    <name evidence="2" type="ORF">TRL7639_00427</name>
</gene>
<accession>A0A1Y5RK36</accession>
<protein>
    <submittedName>
        <fullName evidence="2">Dienelactone hydrolase family protein</fullName>
    </submittedName>
</protein>
<dbReference type="Proteomes" id="UP000193077">
    <property type="component" value="Unassembled WGS sequence"/>
</dbReference>
<dbReference type="GO" id="GO:0016787">
    <property type="term" value="F:hydrolase activity"/>
    <property type="evidence" value="ECO:0007669"/>
    <property type="project" value="UniProtKB-KW"/>
</dbReference>
<evidence type="ECO:0000259" key="1">
    <source>
        <dbReference type="Pfam" id="PF01738"/>
    </source>
</evidence>